<dbReference type="InterPro" id="IPR053142">
    <property type="entry name" value="PchR_regulatory_protein"/>
</dbReference>
<dbReference type="Gene3D" id="1.10.10.60">
    <property type="entry name" value="Homeodomain-like"/>
    <property type="match status" value="1"/>
</dbReference>
<dbReference type="SUPFAM" id="SSF46689">
    <property type="entry name" value="Homeodomain-like"/>
    <property type="match status" value="2"/>
</dbReference>
<evidence type="ECO:0000313" key="5">
    <source>
        <dbReference type="EMBL" id="UXN71854.1"/>
    </source>
</evidence>
<name>A0ABY6CHZ5_9HYPH</name>
<organism evidence="5 6">
    <name type="scientific">Devosia neptuniae</name>
    <dbReference type="NCBI Taxonomy" id="191302"/>
    <lineage>
        <taxon>Bacteria</taxon>
        <taxon>Pseudomonadati</taxon>
        <taxon>Pseudomonadota</taxon>
        <taxon>Alphaproteobacteria</taxon>
        <taxon>Hyphomicrobiales</taxon>
        <taxon>Devosiaceae</taxon>
        <taxon>Devosia</taxon>
    </lineage>
</organism>
<dbReference type="RefSeq" id="WP_262171597.1">
    <property type="nucleotide sequence ID" value="NZ_CP104965.1"/>
</dbReference>
<evidence type="ECO:0000256" key="2">
    <source>
        <dbReference type="ARBA" id="ARBA00023125"/>
    </source>
</evidence>
<feature type="domain" description="HTH araC/xylS-type" evidence="4">
    <location>
        <begin position="218"/>
        <end position="317"/>
    </location>
</feature>
<keyword evidence="3" id="KW-0804">Transcription</keyword>
<dbReference type="PANTHER" id="PTHR47893:SF1">
    <property type="entry name" value="REGULATORY PROTEIN PCHR"/>
    <property type="match status" value="1"/>
</dbReference>
<gene>
    <name evidence="5" type="ORF">N8A98_12035</name>
</gene>
<keyword evidence="1" id="KW-0805">Transcription regulation</keyword>
<reference evidence="5 6" key="1">
    <citation type="submission" date="2022-09" db="EMBL/GenBank/DDBJ databases">
        <title>Interaction between co-microsymbionts with complementary sets of symbiotic genes in legume-rhizobium systems.</title>
        <authorList>
            <person name="Safronova V."/>
            <person name="Sazanova A."/>
            <person name="Afonin A."/>
            <person name="Chirak E."/>
        </authorList>
    </citation>
    <scope>NUCLEOTIDE SEQUENCE [LARGE SCALE GENOMIC DNA]</scope>
    <source>
        <strain evidence="5 6">A18/4-1</strain>
    </source>
</reference>
<dbReference type="PANTHER" id="PTHR47893">
    <property type="entry name" value="REGULATORY PROTEIN PCHR"/>
    <property type="match status" value="1"/>
</dbReference>
<evidence type="ECO:0000256" key="3">
    <source>
        <dbReference type="ARBA" id="ARBA00023163"/>
    </source>
</evidence>
<sequence>MQDWLFASGDSRWRHDFGRHERINFAAGPVRAFMEQKQMFPGILLYRAGTDGSSAFRIAMEGVSNTGQMVLGGMLGGAGTVAMEGCDEQSWREEGRFFSLTPIERRVVYDVRAQGDWQAVAIRLEEEALDFLGAENDLPPAVREALSGKRNDMAATAPLPAPMRTLAQALLRPAYGGAMAHIYRQAKVLELLAHQFDILGEMRTGLAMPLGPELRRVREARERLLADLRDPPDLASLAAAVGMTPRRLNRSFRLLFGTTIFDYLRDARLDAARAALEAGSTLPLKQLAWELGYNQASNFVTAFRRRFGVPPGYYRRVRESDR</sequence>
<dbReference type="Proteomes" id="UP001061862">
    <property type="component" value="Chromosome"/>
</dbReference>
<dbReference type="PROSITE" id="PS00041">
    <property type="entry name" value="HTH_ARAC_FAMILY_1"/>
    <property type="match status" value="1"/>
</dbReference>
<dbReference type="EMBL" id="CP104965">
    <property type="protein sequence ID" value="UXN71854.1"/>
    <property type="molecule type" value="Genomic_DNA"/>
</dbReference>
<proteinExistence type="predicted"/>
<dbReference type="InterPro" id="IPR020449">
    <property type="entry name" value="Tscrpt_reg_AraC-type_HTH"/>
</dbReference>
<evidence type="ECO:0000313" key="6">
    <source>
        <dbReference type="Proteomes" id="UP001061862"/>
    </source>
</evidence>
<dbReference type="InterPro" id="IPR018062">
    <property type="entry name" value="HTH_AraC-typ_CS"/>
</dbReference>
<accession>A0ABY6CHZ5</accession>
<keyword evidence="2" id="KW-0238">DNA-binding</keyword>
<dbReference type="InterPro" id="IPR009057">
    <property type="entry name" value="Homeodomain-like_sf"/>
</dbReference>
<dbReference type="SMART" id="SM00342">
    <property type="entry name" value="HTH_ARAC"/>
    <property type="match status" value="1"/>
</dbReference>
<keyword evidence="6" id="KW-1185">Reference proteome</keyword>
<dbReference type="Pfam" id="PF12833">
    <property type="entry name" value="HTH_18"/>
    <property type="match status" value="1"/>
</dbReference>
<protein>
    <submittedName>
        <fullName evidence="5">AraC family transcriptional regulator</fullName>
    </submittedName>
</protein>
<evidence type="ECO:0000256" key="1">
    <source>
        <dbReference type="ARBA" id="ARBA00023015"/>
    </source>
</evidence>
<evidence type="ECO:0000259" key="4">
    <source>
        <dbReference type="PROSITE" id="PS01124"/>
    </source>
</evidence>
<dbReference type="PROSITE" id="PS01124">
    <property type="entry name" value="HTH_ARAC_FAMILY_2"/>
    <property type="match status" value="1"/>
</dbReference>
<dbReference type="InterPro" id="IPR018060">
    <property type="entry name" value="HTH_AraC"/>
</dbReference>
<dbReference type="PRINTS" id="PR00032">
    <property type="entry name" value="HTHARAC"/>
</dbReference>